<accession>A0AAD5GJG7</accession>
<keyword evidence="2" id="KW-1185">Reference proteome</keyword>
<comment type="caution">
    <text evidence="1">The sequence shown here is derived from an EMBL/GenBank/DDBJ whole genome shotgun (WGS) entry which is preliminary data.</text>
</comment>
<protein>
    <submittedName>
        <fullName evidence="1">Uncharacterized protein</fullName>
    </submittedName>
</protein>
<name>A0AAD5GJG7_AMBAR</name>
<dbReference type="Proteomes" id="UP001206925">
    <property type="component" value="Unassembled WGS sequence"/>
</dbReference>
<evidence type="ECO:0000313" key="1">
    <source>
        <dbReference type="EMBL" id="KAI7742436.1"/>
    </source>
</evidence>
<feature type="non-terminal residue" evidence="1">
    <location>
        <position position="62"/>
    </location>
</feature>
<sequence>MDASSMPSYLSEKCYEGTLQRMSFNVKVRHTILVINNDNLGCNQAPRRMKLAIFCCHRRIGR</sequence>
<organism evidence="1 2">
    <name type="scientific">Ambrosia artemisiifolia</name>
    <name type="common">Common ragweed</name>
    <dbReference type="NCBI Taxonomy" id="4212"/>
    <lineage>
        <taxon>Eukaryota</taxon>
        <taxon>Viridiplantae</taxon>
        <taxon>Streptophyta</taxon>
        <taxon>Embryophyta</taxon>
        <taxon>Tracheophyta</taxon>
        <taxon>Spermatophyta</taxon>
        <taxon>Magnoliopsida</taxon>
        <taxon>eudicotyledons</taxon>
        <taxon>Gunneridae</taxon>
        <taxon>Pentapetalae</taxon>
        <taxon>asterids</taxon>
        <taxon>campanulids</taxon>
        <taxon>Asterales</taxon>
        <taxon>Asteraceae</taxon>
        <taxon>Asteroideae</taxon>
        <taxon>Heliantheae alliance</taxon>
        <taxon>Heliantheae</taxon>
        <taxon>Ambrosia</taxon>
    </lineage>
</organism>
<dbReference type="AlphaFoldDB" id="A0AAD5GJG7"/>
<evidence type="ECO:0000313" key="2">
    <source>
        <dbReference type="Proteomes" id="UP001206925"/>
    </source>
</evidence>
<proteinExistence type="predicted"/>
<reference evidence="1" key="1">
    <citation type="submission" date="2022-06" db="EMBL/GenBank/DDBJ databases">
        <title>Uncovering the hologenomic basis of an extraordinary plant invasion.</title>
        <authorList>
            <person name="Bieker V.C."/>
            <person name="Martin M.D."/>
            <person name="Gilbert T."/>
            <person name="Hodgins K."/>
            <person name="Battlay P."/>
            <person name="Petersen B."/>
            <person name="Wilson J."/>
        </authorList>
    </citation>
    <scope>NUCLEOTIDE SEQUENCE</scope>
    <source>
        <strain evidence="1">AA19_3_7</strain>
        <tissue evidence="1">Leaf</tissue>
    </source>
</reference>
<dbReference type="EMBL" id="JAMZMK010007991">
    <property type="protein sequence ID" value="KAI7742436.1"/>
    <property type="molecule type" value="Genomic_DNA"/>
</dbReference>
<gene>
    <name evidence="1" type="ORF">M8C21_003366</name>
</gene>